<dbReference type="EMBL" id="DSYZ01000109">
    <property type="protein sequence ID" value="HGT83215.1"/>
    <property type="molecule type" value="Genomic_DNA"/>
</dbReference>
<protein>
    <recommendedName>
        <fullName evidence="9">Anhydromevalonate phosphate decarboxylase</fullName>
        <ecNumber evidence="8">4.1.1.126</ecNumber>
    </recommendedName>
</protein>
<proteinExistence type="inferred from homology"/>
<comment type="catalytic activity">
    <reaction evidence="6">
        <text>(2E)-3-methyl-5-phosphooxypent-2-enoate + H(+) = isopentenyl phosphate + CO2</text>
        <dbReference type="Rhea" id="RHEA:78971"/>
        <dbReference type="ChEBI" id="CHEBI:15378"/>
        <dbReference type="ChEBI" id="CHEBI:16526"/>
        <dbReference type="ChEBI" id="CHEBI:65078"/>
        <dbReference type="ChEBI" id="CHEBI:229665"/>
        <dbReference type="EC" id="4.1.1.126"/>
    </reaction>
    <physiologicalReaction direction="left-to-right" evidence="6">
        <dbReference type="Rhea" id="RHEA:78972"/>
    </physiologicalReaction>
</comment>
<dbReference type="Gene3D" id="3.40.1670.10">
    <property type="entry name" value="UbiD C-terminal domain-like"/>
    <property type="match status" value="1"/>
</dbReference>
<evidence type="ECO:0000256" key="4">
    <source>
        <dbReference type="ARBA" id="ARBA00022793"/>
    </source>
</evidence>
<evidence type="ECO:0000259" key="11">
    <source>
        <dbReference type="Pfam" id="PF01977"/>
    </source>
</evidence>
<dbReference type="InterPro" id="IPR048304">
    <property type="entry name" value="UbiD_Rift_dom"/>
</dbReference>
<feature type="domain" description="3-octaprenyl-4-hydroxybenzoate carboxy-lyase-like Rift-related" evidence="11">
    <location>
        <begin position="98"/>
        <end position="270"/>
    </location>
</feature>
<dbReference type="GO" id="GO:0016831">
    <property type="term" value="F:carboxy-lyase activity"/>
    <property type="evidence" value="ECO:0007669"/>
    <property type="project" value="UniProtKB-KW"/>
</dbReference>
<evidence type="ECO:0000256" key="7">
    <source>
        <dbReference type="ARBA" id="ARBA00049583"/>
    </source>
</evidence>
<dbReference type="Pfam" id="PF01977">
    <property type="entry name" value="UbiD"/>
    <property type="match status" value="1"/>
</dbReference>
<keyword evidence="5" id="KW-0414">Isoprene biosynthesis</keyword>
<dbReference type="GO" id="GO:0005737">
    <property type="term" value="C:cytoplasm"/>
    <property type="evidence" value="ECO:0007669"/>
    <property type="project" value="TreeGrafter"/>
</dbReference>
<dbReference type="InterPro" id="IPR002830">
    <property type="entry name" value="UbiD"/>
</dbReference>
<evidence type="ECO:0000256" key="2">
    <source>
        <dbReference type="ARBA" id="ARBA00010021"/>
    </source>
</evidence>
<dbReference type="Pfam" id="PF20696">
    <property type="entry name" value="UbiD_C"/>
    <property type="match status" value="1"/>
</dbReference>
<comment type="pathway">
    <text evidence="1">Isoprenoid biosynthesis; isopentenyl diphosphate biosynthesis via mevalonate pathway.</text>
</comment>
<evidence type="ECO:0000256" key="6">
    <source>
        <dbReference type="ARBA" id="ARBA00049054"/>
    </source>
</evidence>
<comment type="similarity">
    <text evidence="2">Belongs to the UbiD family.</text>
</comment>
<comment type="caution">
    <text evidence="13">The sequence shown here is derived from an EMBL/GenBank/DDBJ whole genome shotgun (WGS) entry which is preliminary data.</text>
</comment>
<evidence type="ECO:0000256" key="1">
    <source>
        <dbReference type="ARBA" id="ARBA00005092"/>
    </source>
</evidence>
<dbReference type="PANTHER" id="PTHR30108">
    <property type="entry name" value="3-OCTAPRENYL-4-HYDROXYBENZOATE CARBOXY-LYASE-RELATED"/>
    <property type="match status" value="1"/>
</dbReference>
<evidence type="ECO:0000259" key="12">
    <source>
        <dbReference type="Pfam" id="PF20696"/>
    </source>
</evidence>
<name>A0A7J3M4H2_ARCFL</name>
<sequence length="409" mass="46485">MNLRTAIEQIKPEIIDSDVKHNEVLDFLKSRNLLNKPVVFRVEGKRVATNFLSSREALARFLGIDARKVAIELANRFEEKEKIEIRDFGELGLRKLPLNLYDLPIIKYFPRDTARYVTAGIVVAKRRHYNASFHRMMLLDERRFAVRLVPPRHTFLMWREAVEANENLQVAVCIGVHPLFMLASATRVPWGEEFSYASKLMRGLLLYKKGDLLIPDSEIVLFGRITAETTAEGPFVDLTGTYDDVRNEPILEIDEIYAKEDYIYYSITPGAYEHRILMGIPYEPVIYRFVSNVCKVKNVATTVGSRNYFHAIVQIEKKTEGDAKNAILAALSANPSLKGVIVVDEDIDIFSYEDIDYAIATRFQADKDFIVIPGARGSSLDPSADETTAKWGIDATKPLKNAKDFEKVI</sequence>
<evidence type="ECO:0000256" key="5">
    <source>
        <dbReference type="ARBA" id="ARBA00023229"/>
    </source>
</evidence>
<comment type="function">
    <text evidence="7">Catalyzes the conversion of trans-anhydromevalonate 5-phosphate (tAHMP) into isopentenyl phosphate. Involved in the archaeal mevalonate (MVA) pathway, which provides fundamental precursors for isoprenoid biosynthesis, such as isopentenyl diphosphate (IPP) and dimethylallyl diphosphate (DMAPP).</text>
</comment>
<evidence type="ECO:0000256" key="10">
    <source>
        <dbReference type="ARBA" id="ARBA00049936"/>
    </source>
</evidence>
<dbReference type="SUPFAM" id="SSF50475">
    <property type="entry name" value="FMN-binding split barrel"/>
    <property type="match status" value="1"/>
</dbReference>
<dbReference type="AlphaFoldDB" id="A0A7J3M4H2"/>
<comment type="cofactor">
    <cofactor evidence="10">
        <name>prenylated FMN</name>
        <dbReference type="ChEBI" id="CHEBI:87746"/>
    </cofactor>
</comment>
<dbReference type="PANTHER" id="PTHR30108:SF21">
    <property type="entry name" value="4-HYDROXYBENZOATE DECARBOXYLASE"/>
    <property type="match status" value="1"/>
</dbReference>
<organism evidence="13">
    <name type="scientific">Archaeoglobus fulgidus</name>
    <dbReference type="NCBI Taxonomy" id="2234"/>
    <lineage>
        <taxon>Archaea</taxon>
        <taxon>Methanobacteriati</taxon>
        <taxon>Methanobacteriota</taxon>
        <taxon>Archaeoglobi</taxon>
        <taxon>Archaeoglobales</taxon>
        <taxon>Archaeoglobaceae</taxon>
        <taxon>Archaeoglobus</taxon>
    </lineage>
</organism>
<keyword evidence="3" id="KW-0285">Flavoprotein</keyword>
<evidence type="ECO:0000256" key="9">
    <source>
        <dbReference type="ARBA" id="ARBA00049754"/>
    </source>
</evidence>
<dbReference type="NCBIfam" id="TIGR00148">
    <property type="entry name" value="UbiD family decarboxylase"/>
    <property type="match status" value="1"/>
</dbReference>
<evidence type="ECO:0000256" key="3">
    <source>
        <dbReference type="ARBA" id="ARBA00022643"/>
    </source>
</evidence>
<keyword evidence="4" id="KW-0456">Lyase</keyword>
<dbReference type="InterPro" id="IPR049381">
    <property type="entry name" value="UbiD-like_C"/>
</dbReference>
<keyword evidence="3" id="KW-0288">FMN</keyword>
<reference evidence="13" key="1">
    <citation type="journal article" date="2020" name="mSystems">
        <title>Genome- and Community-Level Interaction Insights into Carbon Utilization and Element Cycling Functions of Hydrothermarchaeota in Hydrothermal Sediment.</title>
        <authorList>
            <person name="Zhou Z."/>
            <person name="Liu Y."/>
            <person name="Xu W."/>
            <person name="Pan J."/>
            <person name="Luo Z.H."/>
            <person name="Li M."/>
        </authorList>
    </citation>
    <scope>NUCLEOTIDE SEQUENCE [LARGE SCALE GENOMIC DNA]</scope>
    <source>
        <strain evidence="13">SpSt-587</strain>
    </source>
</reference>
<evidence type="ECO:0000256" key="8">
    <source>
        <dbReference type="ARBA" id="ARBA00049727"/>
    </source>
</evidence>
<dbReference type="SUPFAM" id="SSF143968">
    <property type="entry name" value="UbiD C-terminal domain-like"/>
    <property type="match status" value="1"/>
</dbReference>
<accession>A0A7J3M4H2</accession>
<gene>
    <name evidence="13" type="ORF">ENT52_05760</name>
</gene>
<feature type="domain" description="3-octaprenyl-4-hydroxybenzoate carboxy-lyase-like C-terminal" evidence="12">
    <location>
        <begin position="276"/>
        <end position="395"/>
    </location>
</feature>
<evidence type="ECO:0000313" key="13">
    <source>
        <dbReference type="EMBL" id="HGT83215.1"/>
    </source>
</evidence>
<keyword evidence="4" id="KW-0210">Decarboxylase</keyword>
<dbReference type="EC" id="4.1.1.126" evidence="8"/>